<organism evidence="2 3">
    <name type="scientific">Burkholderia cenocepacia</name>
    <dbReference type="NCBI Taxonomy" id="95486"/>
    <lineage>
        <taxon>Bacteria</taxon>
        <taxon>Pseudomonadati</taxon>
        <taxon>Pseudomonadota</taxon>
        <taxon>Betaproteobacteria</taxon>
        <taxon>Burkholderiales</taxon>
        <taxon>Burkholderiaceae</taxon>
        <taxon>Burkholderia</taxon>
        <taxon>Burkholderia cepacia complex</taxon>
    </lineage>
</organism>
<dbReference type="InterPro" id="IPR051396">
    <property type="entry name" value="Bact_Antivir_Def_Nuclease"/>
</dbReference>
<dbReference type="PANTHER" id="PTHR43581">
    <property type="entry name" value="ATP/GTP PHOSPHATASE"/>
    <property type="match status" value="1"/>
</dbReference>
<proteinExistence type="predicted"/>
<dbReference type="InterPro" id="IPR027417">
    <property type="entry name" value="P-loop_NTPase"/>
</dbReference>
<keyword evidence="2" id="KW-0540">Nuclease</keyword>
<protein>
    <submittedName>
        <fullName evidence="2">ATP-dependent endonuclease</fullName>
    </submittedName>
</protein>
<dbReference type="Pfam" id="PF13304">
    <property type="entry name" value="AAA_21"/>
    <property type="match status" value="1"/>
</dbReference>
<accession>A0A3S9NAS4</accession>
<evidence type="ECO:0000313" key="2">
    <source>
        <dbReference type="EMBL" id="AZQ52780.1"/>
    </source>
</evidence>
<dbReference type="EMBL" id="CP034545">
    <property type="protein sequence ID" value="AZQ52780.1"/>
    <property type="molecule type" value="Genomic_DNA"/>
</dbReference>
<gene>
    <name evidence="2" type="ORF">D5R55_09865</name>
</gene>
<keyword evidence="2" id="KW-0378">Hydrolase</keyword>
<keyword evidence="2" id="KW-0255">Endonuclease</keyword>
<dbReference type="GO" id="GO:0004519">
    <property type="term" value="F:endonuclease activity"/>
    <property type="evidence" value="ECO:0007669"/>
    <property type="project" value="UniProtKB-KW"/>
</dbReference>
<dbReference type="AlphaFoldDB" id="A0A3S9NAS4"/>
<evidence type="ECO:0000313" key="3">
    <source>
        <dbReference type="Proteomes" id="UP000277191"/>
    </source>
</evidence>
<reference evidence="2 3" key="1">
    <citation type="submission" date="2018-12" db="EMBL/GenBank/DDBJ databases">
        <title>Cadmium resistance mechanism in endophytic bacteria Burkholderia cenocepacia YG-3.</title>
        <authorList>
            <person name="Zhang X."/>
            <person name="Wang X."/>
            <person name="Zhu Y."/>
        </authorList>
    </citation>
    <scope>NUCLEOTIDE SEQUENCE [LARGE SCALE GENOMIC DNA]</scope>
    <source>
        <strain evidence="2 3">YG-3</strain>
    </source>
</reference>
<dbReference type="InterPro" id="IPR003959">
    <property type="entry name" value="ATPase_AAA_core"/>
</dbReference>
<dbReference type="GO" id="GO:0016887">
    <property type="term" value="F:ATP hydrolysis activity"/>
    <property type="evidence" value="ECO:0007669"/>
    <property type="project" value="InterPro"/>
</dbReference>
<sequence length="550" mass="59330">MGPGASGKTTIVDAIDLCLGARRNVTFGDTDFFALDVTHPIQITLTLGRLPDALKDLDAYGHYLQAFDVATGILHEEPQQGLETVLTLRLTVDSELEPAWTLVFQRAQALGLERNIAWKDRVALAPARLGTYAGSNLSGTRGSVLNRLSEERPNLGAELANAARQARANFGNLAGAQLAETLQIVTQKATALGVPVGAQAQAQALLDAHSVSISDGAIALHDDRGVPLRSLGTGSSRLLVAGLPRAAAQRASIALVDEVEYGLEPHRLVRLLNDLGAKENPPPLQAFLTTHSPVAVRELSGEQIFVVRKELDGAHRVRVVGVDDDVQSTIRLDREAFLARSVIVCEGASEVGFVRGLDQCWTQAIERSLLAAGTSYVNVGGGEPDRCLVRGKALRKLGCRVLVLVDADKPPTPAAVQAYEALGGEWITWRQGRALEDELFLSLPDVAVDQLLQRAVDWLDEELVAAHIQTQSNGQVTLANIRAQQQLGHAYPPNVRQTLGLASRNRRNSWFKSVTKFEALAKEIVGPHLATSEAGFLALIERLYRWAHAA</sequence>
<dbReference type="GO" id="GO:0005524">
    <property type="term" value="F:ATP binding"/>
    <property type="evidence" value="ECO:0007669"/>
    <property type="project" value="InterPro"/>
</dbReference>
<name>A0A3S9NAS4_9BURK</name>
<dbReference type="PANTHER" id="PTHR43581:SF4">
    <property type="entry name" value="ATP_GTP PHOSPHATASE"/>
    <property type="match status" value="1"/>
</dbReference>
<feature type="domain" description="ATPase AAA-type core" evidence="1">
    <location>
        <begin position="2"/>
        <end position="296"/>
    </location>
</feature>
<dbReference type="Proteomes" id="UP000277191">
    <property type="component" value="Chromosome 1"/>
</dbReference>
<evidence type="ECO:0000259" key="1">
    <source>
        <dbReference type="Pfam" id="PF13304"/>
    </source>
</evidence>
<dbReference type="SUPFAM" id="SSF52540">
    <property type="entry name" value="P-loop containing nucleoside triphosphate hydrolases"/>
    <property type="match status" value="1"/>
</dbReference>